<gene>
    <name evidence="3" type="ORF">PEV8663_00454</name>
</gene>
<dbReference type="AlphaFoldDB" id="A0A238JVT0"/>
<proteinExistence type="predicted"/>
<feature type="domain" description="FAD dependent oxidoreductase" evidence="2">
    <location>
        <begin position="5"/>
        <end position="228"/>
    </location>
</feature>
<dbReference type="GO" id="GO:0032259">
    <property type="term" value="P:methylation"/>
    <property type="evidence" value="ECO:0007669"/>
    <property type="project" value="UniProtKB-KW"/>
</dbReference>
<accession>A0A238JVT0</accession>
<keyword evidence="4" id="KW-1185">Reference proteome</keyword>
<evidence type="ECO:0000256" key="1">
    <source>
        <dbReference type="ARBA" id="ARBA00023002"/>
    </source>
</evidence>
<dbReference type="SUPFAM" id="SSF51905">
    <property type="entry name" value="FAD/NAD(P)-binding domain"/>
    <property type="match status" value="1"/>
</dbReference>
<name>A0A238JVT0_9RHOB</name>
<sequence length="421" mass="46939">MALHDAIVMGAGIQGCLSALMLAKRGLRVAIVDQRDDVLTGASLNYEGRIHTGMLYAMDRSFATADRMVQDAVTFAPAIEAILGEPIDWARYRLPGSRYLVHRDSNLKAESLQQFWTQIETRFNEAFEDPSLHYLGQRPPQMFQETAIPKEAASDIITAAFDTAEAFVDQVAFNALIRRAVEADSRIELFLQSRVAGVAQHQAGQIRITLTDRNKQKMALDAETVVNCLWEERHGFDQMMGLGVRKADESLRLKFSLLVKADPFLRKLGSVIITHGAYGSVVVDDTSPTAFVSWYPACVEKLIAAQAIPPEWKSPLRGVIPEDVQTRLLRDNWLGFQQIFPEFPALKPHLIKAGVIVAHGRQDIDHPNSGLHERNEEPIASNGGFYSVSTSKYTSSGRNTLALERRIFGDTKLRVSNLTHR</sequence>
<protein>
    <submittedName>
        <fullName evidence="3">Bifunctional tRNA (Mnm(5)s(2)U34)-methyltransferase/FAD-dependent cmnm(5)s(2)U34 oxidoreductase</fullName>
    </submittedName>
</protein>
<dbReference type="InterPro" id="IPR006076">
    <property type="entry name" value="FAD-dep_OxRdtase"/>
</dbReference>
<keyword evidence="3" id="KW-0489">Methyltransferase</keyword>
<keyword evidence="3" id="KW-0808">Transferase</keyword>
<dbReference type="Gene3D" id="3.30.9.10">
    <property type="entry name" value="D-Amino Acid Oxidase, subunit A, domain 2"/>
    <property type="match status" value="1"/>
</dbReference>
<dbReference type="Gene3D" id="3.50.50.60">
    <property type="entry name" value="FAD/NAD(P)-binding domain"/>
    <property type="match status" value="1"/>
</dbReference>
<keyword evidence="1" id="KW-0560">Oxidoreductase</keyword>
<dbReference type="EMBL" id="FXYH01000001">
    <property type="protein sequence ID" value="SMX34297.1"/>
    <property type="molecule type" value="Genomic_DNA"/>
</dbReference>
<dbReference type="RefSeq" id="WP_170125753.1">
    <property type="nucleotide sequence ID" value="NZ_FXYH01000001.1"/>
</dbReference>
<evidence type="ECO:0000313" key="3">
    <source>
        <dbReference type="EMBL" id="SMX34297.1"/>
    </source>
</evidence>
<organism evidence="3 4">
    <name type="scientific">Pelagimonas varians</name>
    <dbReference type="NCBI Taxonomy" id="696760"/>
    <lineage>
        <taxon>Bacteria</taxon>
        <taxon>Pseudomonadati</taxon>
        <taxon>Pseudomonadota</taxon>
        <taxon>Alphaproteobacteria</taxon>
        <taxon>Rhodobacterales</taxon>
        <taxon>Roseobacteraceae</taxon>
        <taxon>Pelagimonas</taxon>
    </lineage>
</organism>
<dbReference type="GO" id="GO:0016491">
    <property type="term" value="F:oxidoreductase activity"/>
    <property type="evidence" value="ECO:0007669"/>
    <property type="project" value="UniProtKB-KW"/>
</dbReference>
<reference evidence="3 4" key="1">
    <citation type="submission" date="2017-05" db="EMBL/GenBank/DDBJ databases">
        <authorList>
            <person name="Song R."/>
            <person name="Chenine A.L."/>
            <person name="Ruprecht R.M."/>
        </authorList>
    </citation>
    <scope>NUCLEOTIDE SEQUENCE [LARGE SCALE GENOMIC DNA]</scope>
    <source>
        <strain evidence="3 4">CECT 8663</strain>
    </source>
</reference>
<dbReference type="Proteomes" id="UP000220836">
    <property type="component" value="Unassembled WGS sequence"/>
</dbReference>
<evidence type="ECO:0000259" key="2">
    <source>
        <dbReference type="Pfam" id="PF01266"/>
    </source>
</evidence>
<dbReference type="InterPro" id="IPR036188">
    <property type="entry name" value="FAD/NAD-bd_sf"/>
</dbReference>
<evidence type="ECO:0000313" key="4">
    <source>
        <dbReference type="Proteomes" id="UP000220836"/>
    </source>
</evidence>
<dbReference type="GO" id="GO:0008168">
    <property type="term" value="F:methyltransferase activity"/>
    <property type="evidence" value="ECO:0007669"/>
    <property type="project" value="UniProtKB-KW"/>
</dbReference>
<dbReference type="Pfam" id="PF01266">
    <property type="entry name" value="DAO"/>
    <property type="match status" value="1"/>
</dbReference>